<evidence type="ECO:0000256" key="3">
    <source>
        <dbReference type="ARBA" id="ARBA00022737"/>
    </source>
</evidence>
<keyword evidence="11" id="KW-1185">Reference proteome</keyword>
<dbReference type="SUPFAM" id="SSF54928">
    <property type="entry name" value="RNA-binding domain, RBD"/>
    <property type="match status" value="2"/>
</dbReference>
<dbReference type="Pfam" id="PF00076">
    <property type="entry name" value="RRM_1"/>
    <property type="match status" value="2"/>
</dbReference>
<evidence type="ECO:0000256" key="7">
    <source>
        <dbReference type="ARBA" id="ARBA00030821"/>
    </source>
</evidence>
<dbReference type="GO" id="GO:0003723">
    <property type="term" value="F:RNA binding"/>
    <property type="evidence" value="ECO:0007669"/>
    <property type="project" value="UniProtKB-UniRule"/>
</dbReference>
<evidence type="ECO:0000256" key="1">
    <source>
        <dbReference type="ARBA" id="ARBA00004123"/>
    </source>
</evidence>
<accession>A0A0C2IKW2</accession>
<dbReference type="CDD" id="cd12231">
    <property type="entry name" value="RRM2_U2AF65"/>
    <property type="match status" value="1"/>
</dbReference>
<dbReference type="FunFam" id="3.30.70.330:FF:000097">
    <property type="entry name" value="U2 snRNP auxiliary factor large subunit"/>
    <property type="match status" value="1"/>
</dbReference>
<dbReference type="InterPro" id="IPR012677">
    <property type="entry name" value="Nucleotide-bd_a/b_plait_sf"/>
</dbReference>
<reference evidence="10 11" key="1">
    <citation type="journal article" date="2014" name="Genome Biol. Evol.">
        <title>The genome of the myxosporean Thelohanellus kitauei shows adaptations to nutrient acquisition within its fish host.</title>
        <authorList>
            <person name="Yang Y."/>
            <person name="Xiong J."/>
            <person name="Zhou Z."/>
            <person name="Huo F."/>
            <person name="Miao W."/>
            <person name="Ran C."/>
            <person name="Liu Y."/>
            <person name="Zhang J."/>
            <person name="Feng J."/>
            <person name="Wang M."/>
            <person name="Wang M."/>
            <person name="Wang L."/>
            <person name="Yao B."/>
        </authorList>
    </citation>
    <scope>NUCLEOTIDE SEQUENCE [LARGE SCALE GENOMIC DNA]</scope>
    <source>
        <strain evidence="10">Wuqing</strain>
    </source>
</reference>
<dbReference type="PROSITE" id="PS50102">
    <property type="entry name" value="RRM"/>
    <property type="match status" value="3"/>
</dbReference>
<dbReference type="SMART" id="SM00361">
    <property type="entry name" value="RRM_1"/>
    <property type="match status" value="2"/>
</dbReference>
<evidence type="ECO:0000256" key="5">
    <source>
        <dbReference type="ARBA" id="ARBA00023187"/>
    </source>
</evidence>
<keyword evidence="5" id="KW-0508">mRNA splicing</keyword>
<dbReference type="FunFam" id="3.30.70.330:FF:000074">
    <property type="entry name" value="U2 snRNP auxiliary factor large subunit"/>
    <property type="match status" value="1"/>
</dbReference>
<dbReference type="GO" id="GO:0005634">
    <property type="term" value="C:nucleus"/>
    <property type="evidence" value="ECO:0007669"/>
    <property type="project" value="UniProtKB-SubCell"/>
</dbReference>
<evidence type="ECO:0000256" key="8">
    <source>
        <dbReference type="PROSITE-ProRule" id="PRU00176"/>
    </source>
</evidence>
<feature type="domain" description="RRM" evidence="9">
    <location>
        <begin position="235"/>
        <end position="322"/>
    </location>
</feature>
<keyword evidence="4 8" id="KW-0694">RNA-binding</keyword>
<evidence type="ECO:0000313" key="10">
    <source>
        <dbReference type="EMBL" id="KII66054.1"/>
    </source>
</evidence>
<evidence type="ECO:0000256" key="2">
    <source>
        <dbReference type="ARBA" id="ARBA00022664"/>
    </source>
</evidence>
<dbReference type="PANTHER" id="PTHR23139">
    <property type="entry name" value="RNA-BINDING PROTEIN"/>
    <property type="match status" value="1"/>
</dbReference>
<feature type="domain" description="RRM" evidence="9">
    <location>
        <begin position="14"/>
        <end position="96"/>
    </location>
</feature>
<name>A0A0C2IKW2_THEKT</name>
<dbReference type="Proteomes" id="UP000031668">
    <property type="component" value="Unassembled WGS sequence"/>
</dbReference>
<dbReference type="SMART" id="SM00360">
    <property type="entry name" value="RRM"/>
    <property type="match status" value="3"/>
</dbReference>
<keyword evidence="3" id="KW-0677">Repeat</keyword>
<dbReference type="OrthoDB" id="10266058at2759"/>
<evidence type="ECO:0000256" key="6">
    <source>
        <dbReference type="ARBA" id="ARBA00023242"/>
    </source>
</evidence>
<evidence type="ECO:0000259" key="9">
    <source>
        <dbReference type="PROSITE" id="PS50102"/>
    </source>
</evidence>
<dbReference type="OMA" id="DVRCECE"/>
<dbReference type="AlphaFoldDB" id="A0A0C2IKW2"/>
<proteinExistence type="predicted"/>
<keyword evidence="2" id="KW-0507">mRNA processing</keyword>
<evidence type="ECO:0000313" key="11">
    <source>
        <dbReference type="Proteomes" id="UP000031668"/>
    </source>
</evidence>
<feature type="domain" description="RRM" evidence="9">
    <location>
        <begin position="116"/>
        <end position="194"/>
    </location>
</feature>
<sequence>MAIPQGSTIILRARRLYIENLPEGTDPDEFVEFINTEMKNRNIGIKPGDPALSLDMGHDGETAYLEFRTSEECDAALALDGVEFKGKSVKIVRPNDYQPHNGYYFGCPHVFQDTLNKLFVACIPVHLTDDQVRELLTAFGELKAFNLVKDGASGLSKGYAFCEYRDGTVTDIAISGLNGMQISDKKLVVQRAVLGSRAGTNLGGIIPSVMQVPGVDPDHIISHDLLVTEVLCLINCLTDKDLEDDREYEDILEDVRQECSKYGEVLSVQIPRTDPNNPEITFEHVGKIFVEFGDKENCKEAHESLAGRKFNDRMVLTTFYDLDKYKRGEL</sequence>
<comment type="subcellular location">
    <subcellularLocation>
        <location evidence="1">Nucleus</location>
    </subcellularLocation>
</comment>
<gene>
    <name evidence="10" type="ORF">RF11_10160</name>
</gene>
<dbReference type="GO" id="GO:0008380">
    <property type="term" value="P:RNA splicing"/>
    <property type="evidence" value="ECO:0007669"/>
    <property type="project" value="UniProtKB-KW"/>
</dbReference>
<keyword evidence="6" id="KW-0539">Nucleus</keyword>
<dbReference type="InterPro" id="IPR000504">
    <property type="entry name" value="RRM_dom"/>
</dbReference>
<protein>
    <recommendedName>
        <fullName evidence="7">U2 snRNP auxiliary factor large subunit</fullName>
    </recommendedName>
</protein>
<dbReference type="InterPro" id="IPR003954">
    <property type="entry name" value="RRM_euk-type"/>
</dbReference>
<evidence type="ECO:0000256" key="4">
    <source>
        <dbReference type="ARBA" id="ARBA00022884"/>
    </source>
</evidence>
<organism evidence="10 11">
    <name type="scientific">Thelohanellus kitauei</name>
    <name type="common">Myxosporean</name>
    <dbReference type="NCBI Taxonomy" id="669202"/>
    <lineage>
        <taxon>Eukaryota</taxon>
        <taxon>Metazoa</taxon>
        <taxon>Cnidaria</taxon>
        <taxon>Myxozoa</taxon>
        <taxon>Myxosporea</taxon>
        <taxon>Bivalvulida</taxon>
        <taxon>Platysporina</taxon>
        <taxon>Myxobolidae</taxon>
        <taxon>Thelohanellus</taxon>
    </lineage>
</organism>
<dbReference type="EMBL" id="JWZT01003622">
    <property type="protein sequence ID" value="KII66054.1"/>
    <property type="molecule type" value="Genomic_DNA"/>
</dbReference>
<dbReference type="Gene3D" id="3.30.70.330">
    <property type="match status" value="3"/>
</dbReference>
<dbReference type="InterPro" id="IPR035979">
    <property type="entry name" value="RBD_domain_sf"/>
</dbReference>
<dbReference type="GO" id="GO:0006397">
    <property type="term" value="P:mRNA processing"/>
    <property type="evidence" value="ECO:0007669"/>
    <property type="project" value="UniProtKB-KW"/>
</dbReference>
<dbReference type="CDD" id="cd12232">
    <property type="entry name" value="RRM3_U2AF65"/>
    <property type="match status" value="1"/>
</dbReference>
<comment type="caution">
    <text evidence="10">The sequence shown here is derived from an EMBL/GenBank/DDBJ whole genome shotgun (WGS) entry which is preliminary data.</text>
</comment>